<dbReference type="InterPro" id="IPR003445">
    <property type="entry name" value="Cat_transpt"/>
</dbReference>
<dbReference type="Proteomes" id="UP000199286">
    <property type="component" value="Unassembled WGS sequence"/>
</dbReference>
<evidence type="ECO:0000256" key="5">
    <source>
        <dbReference type="ARBA" id="ARBA00022692"/>
    </source>
</evidence>
<feature type="transmembrane region" description="Helical" evidence="9">
    <location>
        <begin position="147"/>
        <end position="166"/>
    </location>
</feature>
<keyword evidence="7" id="KW-0406">Ion transport</keyword>
<dbReference type="GO" id="GO:0005886">
    <property type="term" value="C:plasma membrane"/>
    <property type="evidence" value="ECO:0007669"/>
    <property type="project" value="UniProtKB-SubCell"/>
</dbReference>
<feature type="transmembrane region" description="Helical" evidence="9">
    <location>
        <begin position="84"/>
        <end position="108"/>
    </location>
</feature>
<feature type="transmembrane region" description="Helical" evidence="9">
    <location>
        <begin position="249"/>
        <end position="269"/>
    </location>
</feature>
<keyword evidence="3" id="KW-0813">Transport</keyword>
<dbReference type="AlphaFoldDB" id="A0A1H3J717"/>
<evidence type="ECO:0000313" key="11">
    <source>
        <dbReference type="Proteomes" id="UP000199286"/>
    </source>
</evidence>
<comment type="similarity">
    <text evidence="2">Belongs to the TrkH potassium transport family.</text>
</comment>
<gene>
    <name evidence="10" type="ORF">SAMN05444340_10668</name>
</gene>
<evidence type="ECO:0000313" key="10">
    <source>
        <dbReference type="EMBL" id="SDY35218.1"/>
    </source>
</evidence>
<evidence type="ECO:0000256" key="9">
    <source>
        <dbReference type="SAM" id="Phobius"/>
    </source>
</evidence>
<feature type="transmembrane region" description="Helical" evidence="9">
    <location>
        <begin position="397"/>
        <end position="418"/>
    </location>
</feature>
<reference evidence="10 11" key="1">
    <citation type="submission" date="2016-10" db="EMBL/GenBank/DDBJ databases">
        <authorList>
            <person name="de Groot N.N."/>
        </authorList>
    </citation>
    <scope>NUCLEOTIDE SEQUENCE [LARGE SCALE GENOMIC DNA]</scope>
    <source>
        <strain evidence="10 11">DSM 26880</strain>
    </source>
</reference>
<feature type="transmembrane region" description="Helical" evidence="9">
    <location>
        <begin position="331"/>
        <end position="348"/>
    </location>
</feature>
<feature type="transmembrane region" description="Helical" evidence="9">
    <location>
        <begin position="196"/>
        <end position="217"/>
    </location>
</feature>
<evidence type="ECO:0000256" key="2">
    <source>
        <dbReference type="ARBA" id="ARBA00009137"/>
    </source>
</evidence>
<dbReference type="RefSeq" id="WP_245710832.1">
    <property type="nucleotide sequence ID" value="NZ_FNPF01000006.1"/>
</dbReference>
<sequence length="487" mass="51106">MIRSVSGLRHGSETVALQARVGVVALTIAKHSPIFVILCLPPAIWAAIDGVWPLATALAVPMAVALVLYGLFRRRDLPDSLSKIEALVAVALVFLLGTLFTVPAFLAIGMPPVDALFEAMSAITTTGHSVSQDPDSWPFAAHFLRGWLQWCGGLVMATAVLALLLPPGVPARRLGRAGIDQGDRIASTRNQARELLGVYLGLTAIMAAATMTVLPGWREGLVITLSGISTAGFSPRSDSLASYSALGKAVVMLGCILGAMSLLTFVLLLQGKWRDAWALGSARRVLGTVAVLSVLQASFILTTGQGPEQAFDGVLNVISAVTTTGFSAGEIPTIGPVAVLLMAAMVMGGDIGSTAGGLKLARVGLLGRLVLYAVRTARLPDNAVAPLRMNRKPVKPVTVNALVALLTIYITATGLLWMQCLAHGLPASAALFDVLSTLSTVGLSTGVVSHDLPVDLKLSLTFAMWLGRLEFIAVLVLITPKTWMKRS</sequence>
<feature type="transmembrane region" description="Helical" evidence="9">
    <location>
        <begin position="51"/>
        <end position="72"/>
    </location>
</feature>
<dbReference type="PANTHER" id="PTHR32024">
    <property type="entry name" value="TRK SYSTEM POTASSIUM UPTAKE PROTEIN TRKG-RELATED"/>
    <property type="match status" value="1"/>
</dbReference>
<feature type="transmembrane region" description="Helical" evidence="9">
    <location>
        <begin position="281"/>
        <end position="301"/>
    </location>
</feature>
<evidence type="ECO:0000256" key="8">
    <source>
        <dbReference type="ARBA" id="ARBA00023136"/>
    </source>
</evidence>
<dbReference type="EMBL" id="FNPF01000006">
    <property type="protein sequence ID" value="SDY35218.1"/>
    <property type="molecule type" value="Genomic_DNA"/>
</dbReference>
<protein>
    <submittedName>
        <fullName evidence="10">Trk system potassium uptake protein TrkH</fullName>
    </submittedName>
</protein>
<dbReference type="GO" id="GO:0008324">
    <property type="term" value="F:monoatomic cation transmembrane transporter activity"/>
    <property type="evidence" value="ECO:0007669"/>
    <property type="project" value="InterPro"/>
</dbReference>
<evidence type="ECO:0000256" key="6">
    <source>
        <dbReference type="ARBA" id="ARBA00022989"/>
    </source>
</evidence>
<evidence type="ECO:0000256" key="1">
    <source>
        <dbReference type="ARBA" id="ARBA00004651"/>
    </source>
</evidence>
<dbReference type="GO" id="GO:0030001">
    <property type="term" value="P:metal ion transport"/>
    <property type="evidence" value="ECO:0007669"/>
    <property type="project" value="UniProtKB-ARBA"/>
</dbReference>
<keyword evidence="11" id="KW-1185">Reference proteome</keyword>
<organism evidence="10 11">
    <name type="scientific">Citreimonas salinaria</name>
    <dbReference type="NCBI Taxonomy" id="321339"/>
    <lineage>
        <taxon>Bacteria</taxon>
        <taxon>Pseudomonadati</taxon>
        <taxon>Pseudomonadota</taxon>
        <taxon>Alphaproteobacteria</taxon>
        <taxon>Rhodobacterales</taxon>
        <taxon>Roseobacteraceae</taxon>
        <taxon>Citreimonas</taxon>
    </lineage>
</organism>
<dbReference type="STRING" id="321339.SAMN05444340_10668"/>
<proteinExistence type="inferred from homology"/>
<name>A0A1H3J717_9RHOB</name>
<feature type="transmembrane region" description="Helical" evidence="9">
    <location>
        <begin position="460"/>
        <end position="478"/>
    </location>
</feature>
<keyword evidence="4" id="KW-1003">Cell membrane</keyword>
<evidence type="ECO:0000256" key="3">
    <source>
        <dbReference type="ARBA" id="ARBA00022448"/>
    </source>
</evidence>
<keyword evidence="8 9" id="KW-0472">Membrane</keyword>
<comment type="subcellular location">
    <subcellularLocation>
        <location evidence="1">Cell membrane</location>
        <topology evidence="1">Multi-pass membrane protein</topology>
    </subcellularLocation>
</comment>
<feature type="transmembrane region" description="Helical" evidence="9">
    <location>
        <begin position="21"/>
        <end position="45"/>
    </location>
</feature>
<evidence type="ECO:0000256" key="4">
    <source>
        <dbReference type="ARBA" id="ARBA00022475"/>
    </source>
</evidence>
<keyword evidence="5 9" id="KW-0812">Transmembrane</keyword>
<accession>A0A1H3J717</accession>
<dbReference type="PANTHER" id="PTHR32024:SF2">
    <property type="entry name" value="TRK SYSTEM POTASSIUM UPTAKE PROTEIN TRKG-RELATED"/>
    <property type="match status" value="1"/>
</dbReference>
<dbReference type="Pfam" id="PF02386">
    <property type="entry name" value="TrkH"/>
    <property type="match status" value="2"/>
</dbReference>
<evidence type="ECO:0000256" key="7">
    <source>
        <dbReference type="ARBA" id="ARBA00023065"/>
    </source>
</evidence>
<keyword evidence="6 9" id="KW-1133">Transmembrane helix</keyword>